<keyword evidence="10" id="KW-0418">Kinase</keyword>
<dbReference type="GO" id="GO:0097272">
    <property type="term" value="P:ammonium homeostasis"/>
    <property type="evidence" value="ECO:0007669"/>
    <property type="project" value="TreeGrafter"/>
</dbReference>
<comment type="similarity">
    <text evidence="3">Belongs to the ammonia transporter channel (TC 1.A.11.2) family.</text>
</comment>
<feature type="transmembrane region" description="Helical" evidence="16">
    <location>
        <begin position="88"/>
        <end position="110"/>
    </location>
</feature>
<evidence type="ECO:0000313" key="19">
    <source>
        <dbReference type="EMBL" id="HFH29184.1"/>
    </source>
</evidence>
<feature type="transmembrane region" description="Helical" evidence="16">
    <location>
        <begin position="117"/>
        <end position="137"/>
    </location>
</feature>
<feature type="transmembrane region" description="Helical" evidence="16">
    <location>
        <begin position="228"/>
        <end position="254"/>
    </location>
</feature>
<dbReference type="Pfam" id="PF02518">
    <property type="entry name" value="HATPase_c"/>
    <property type="match status" value="1"/>
</dbReference>
<dbReference type="AlphaFoldDB" id="A0A7C3IGX8"/>
<dbReference type="EC" id="2.7.13.3" evidence="4"/>
<accession>A0A7C3IGX8</accession>
<evidence type="ECO:0000256" key="3">
    <source>
        <dbReference type="ARBA" id="ARBA00005887"/>
    </source>
</evidence>
<evidence type="ECO:0000256" key="10">
    <source>
        <dbReference type="ARBA" id="ARBA00022777"/>
    </source>
</evidence>
<evidence type="ECO:0000256" key="11">
    <source>
        <dbReference type="ARBA" id="ARBA00022840"/>
    </source>
</evidence>
<dbReference type="Gene3D" id="3.30.450.20">
    <property type="entry name" value="PAS domain"/>
    <property type="match status" value="1"/>
</dbReference>
<feature type="domain" description="PAC" evidence="17">
    <location>
        <begin position="535"/>
        <end position="589"/>
    </location>
</feature>
<protein>
    <recommendedName>
        <fullName evidence="4">histidine kinase</fullName>
        <ecNumber evidence="4">2.7.13.3</ecNumber>
    </recommendedName>
</protein>
<evidence type="ECO:0000256" key="14">
    <source>
        <dbReference type="ARBA" id="ARBA00023177"/>
    </source>
</evidence>
<dbReference type="InterPro" id="IPR036890">
    <property type="entry name" value="HATPase_C_sf"/>
</dbReference>
<dbReference type="InterPro" id="IPR001905">
    <property type="entry name" value="Ammonium_transpt"/>
</dbReference>
<feature type="transmembrane region" description="Helical" evidence="16">
    <location>
        <begin position="199"/>
        <end position="216"/>
    </location>
</feature>
<gene>
    <name evidence="19" type="primary">amt</name>
    <name evidence="19" type="ORF">ENS59_06685</name>
</gene>
<dbReference type="NCBIfam" id="TIGR00836">
    <property type="entry name" value="amt"/>
    <property type="match status" value="1"/>
</dbReference>
<dbReference type="EMBL" id="DSVL01000206">
    <property type="protein sequence ID" value="HFH29184.1"/>
    <property type="molecule type" value="Genomic_DNA"/>
</dbReference>
<evidence type="ECO:0000256" key="16">
    <source>
        <dbReference type="SAM" id="Phobius"/>
    </source>
</evidence>
<sequence>MEHSTVDFIWILFTGTLVFSMQAGFAMVESGLTRSKNSINVAIKNLTDFGISLALFWIIGFALMFGPSVAGLFGFSDVAPNLKDPWEAAFFFFQAMFCSTSATIVSGAVAERMRFSSYLVGTMLLSGLLYPFIGHWAWGGALGGEKGWLAAKGFVDFAGSTVVHSLGAWVALAALLVLGPRLGRFSQDGSVNPINGSSIPQAVLGVMLLWFGWIGFNGGSTLTLSPAVAGIILRTMLAGAAGMLATLGVGWILYKKPEVSLVLNGSLAGLVAVTAGAHALDERGAILVGAIGGLVMLGGASLLRRLRIDDAVDAIPVHLFAGAWGTLAVGLFGKSELLNTGLSRISQIIVQLEGIAVTGLAVFTVSLVFFTLFNKISPIRVTRDDETAGLNMAEHGVSTEINSLFITMDQQARTGDLSLRAPVEPFTEAGQIAGMYNTVLNKLQDSTIEKGEYLNILHNIRDGLFLLDKNRCLGRYHSQSLHQLFDREQLSGISLDEATASFMDGETRRLMQEFLDVAFDASVPWRQVERCNPLKEVRLHFDDRTGSFTERIYDFQFTRIENPDGSIERLMVVVRDLTDKIHLEEQLEKDRENNRREIELLQKMLHIDPITLKTFIGSAKKHIENINEELRNPRPNAKERLELIYCYSHSIKGDAEIIGLEHLAQKAEELEQLVPKLERADTLNPEDFLPMVLACSELMDMITTIEQMFDTWQSHSAAIQKVMTGSAPKHTSSLTELARMAERLAARYTKEVRLFYDSFNMAILHGSRGKHIIDILVQFIRNSVYHGVEVPDERIKHGKPRHGSIILKSEQLPGKIRLIYRDDGRGLHPEVIAAAAVKKGLISASEATRIGPREAAELMFRPGFSSADNPDRVAGKGVGMTLVRRRIKELGAALRIGSVPGKYLEFTIDIPESEEVLDA</sequence>
<feature type="transmembrane region" description="Helical" evidence="16">
    <location>
        <begin position="49"/>
        <end position="76"/>
    </location>
</feature>
<evidence type="ECO:0000256" key="5">
    <source>
        <dbReference type="ARBA" id="ARBA00022448"/>
    </source>
</evidence>
<keyword evidence="14" id="KW-0924">Ammonia transport</keyword>
<comment type="catalytic activity">
    <reaction evidence="1">
        <text>ATP + protein L-histidine = ADP + protein N-phospho-L-histidine.</text>
        <dbReference type="EC" id="2.7.13.3"/>
    </reaction>
</comment>
<dbReference type="FunFam" id="3.30.565.10:FF:000016">
    <property type="entry name" value="Chemotaxis protein CheA, putative"/>
    <property type="match status" value="1"/>
</dbReference>
<keyword evidence="12 16" id="KW-1133">Transmembrane helix</keyword>
<dbReference type="GO" id="GO:0008519">
    <property type="term" value="F:ammonium channel activity"/>
    <property type="evidence" value="ECO:0007669"/>
    <property type="project" value="InterPro"/>
</dbReference>
<evidence type="ECO:0000256" key="2">
    <source>
        <dbReference type="ARBA" id="ARBA00004141"/>
    </source>
</evidence>
<dbReference type="SUPFAM" id="SSF111352">
    <property type="entry name" value="Ammonium transporter"/>
    <property type="match status" value="1"/>
</dbReference>
<proteinExistence type="inferred from homology"/>
<evidence type="ECO:0000259" key="17">
    <source>
        <dbReference type="PROSITE" id="PS50113"/>
    </source>
</evidence>
<dbReference type="InterPro" id="IPR036641">
    <property type="entry name" value="HPT_dom_sf"/>
</dbReference>
<evidence type="ECO:0000256" key="6">
    <source>
        <dbReference type="ARBA" id="ARBA00022553"/>
    </source>
</evidence>
<dbReference type="InterPro" id="IPR000700">
    <property type="entry name" value="PAS-assoc_C"/>
</dbReference>
<dbReference type="PROSITE" id="PS50113">
    <property type="entry name" value="PAC"/>
    <property type="match status" value="1"/>
</dbReference>
<evidence type="ECO:0000256" key="1">
    <source>
        <dbReference type="ARBA" id="ARBA00000085"/>
    </source>
</evidence>
<feature type="transmembrane region" description="Helical" evidence="16">
    <location>
        <begin position="261"/>
        <end position="280"/>
    </location>
</feature>
<dbReference type="Pfam" id="PF01627">
    <property type="entry name" value="Hpt"/>
    <property type="match status" value="1"/>
</dbReference>
<dbReference type="SUPFAM" id="SSF55874">
    <property type="entry name" value="ATPase domain of HSP90 chaperone/DNA topoisomerase II/histidine kinase"/>
    <property type="match status" value="1"/>
</dbReference>
<keyword evidence="6 15" id="KW-0597">Phosphoprotein</keyword>
<dbReference type="InterPro" id="IPR008207">
    <property type="entry name" value="Sig_transdc_His_kin_Hpt_dom"/>
</dbReference>
<comment type="subcellular location">
    <subcellularLocation>
        <location evidence="2">Membrane</location>
        <topology evidence="2">Multi-pass membrane protein</topology>
    </subcellularLocation>
</comment>
<dbReference type="SUPFAM" id="SSF47226">
    <property type="entry name" value="Histidine-containing phosphotransfer domain, HPT domain"/>
    <property type="match status" value="1"/>
</dbReference>
<dbReference type="GO" id="GO:0000155">
    <property type="term" value="F:phosphorelay sensor kinase activity"/>
    <property type="evidence" value="ECO:0007669"/>
    <property type="project" value="UniProtKB-ARBA"/>
</dbReference>
<dbReference type="Gene3D" id="1.20.120.160">
    <property type="entry name" value="HPT domain"/>
    <property type="match status" value="1"/>
</dbReference>
<reference evidence="19" key="1">
    <citation type="journal article" date="2020" name="mSystems">
        <title>Genome- and Community-Level Interaction Insights into Carbon Utilization and Element Cycling Functions of Hydrothermarchaeota in Hydrothermal Sediment.</title>
        <authorList>
            <person name="Zhou Z."/>
            <person name="Liu Y."/>
            <person name="Xu W."/>
            <person name="Pan J."/>
            <person name="Luo Z.H."/>
            <person name="Li M."/>
        </authorList>
    </citation>
    <scope>NUCLEOTIDE SEQUENCE [LARGE SCALE GENOMIC DNA]</scope>
    <source>
        <strain evidence="19">SpSt-503</strain>
    </source>
</reference>
<dbReference type="Pfam" id="PF00909">
    <property type="entry name" value="Ammonium_transp"/>
    <property type="match status" value="1"/>
</dbReference>
<dbReference type="Gene3D" id="3.30.565.10">
    <property type="entry name" value="Histidine kinase-like ATPase, C-terminal domain"/>
    <property type="match status" value="1"/>
</dbReference>
<comment type="caution">
    <text evidence="19">The sequence shown here is derived from an EMBL/GenBank/DDBJ whole genome shotgun (WGS) entry which is preliminary data.</text>
</comment>
<keyword evidence="7" id="KW-0808">Transferase</keyword>
<dbReference type="PROSITE" id="PS01219">
    <property type="entry name" value="AMMONIUM_TRANSP"/>
    <property type="match status" value="1"/>
</dbReference>
<evidence type="ECO:0000256" key="9">
    <source>
        <dbReference type="ARBA" id="ARBA00022741"/>
    </source>
</evidence>
<dbReference type="InterPro" id="IPR003594">
    <property type="entry name" value="HATPase_dom"/>
</dbReference>
<evidence type="ECO:0000259" key="18">
    <source>
        <dbReference type="PROSITE" id="PS50894"/>
    </source>
</evidence>
<dbReference type="PANTHER" id="PTHR11730">
    <property type="entry name" value="AMMONIUM TRANSPORTER"/>
    <property type="match status" value="1"/>
</dbReference>
<dbReference type="GO" id="GO:0016020">
    <property type="term" value="C:membrane"/>
    <property type="evidence" value="ECO:0007669"/>
    <property type="project" value="UniProtKB-SubCell"/>
</dbReference>
<feature type="transmembrane region" description="Helical" evidence="16">
    <location>
        <begin position="286"/>
        <end position="303"/>
    </location>
</feature>
<dbReference type="Gene3D" id="1.10.3430.10">
    <property type="entry name" value="Ammonium transporter AmtB like domains"/>
    <property type="match status" value="1"/>
</dbReference>
<evidence type="ECO:0000256" key="13">
    <source>
        <dbReference type="ARBA" id="ARBA00023136"/>
    </source>
</evidence>
<dbReference type="SMART" id="SM00387">
    <property type="entry name" value="HATPase_c"/>
    <property type="match status" value="1"/>
</dbReference>
<evidence type="ECO:0000256" key="12">
    <source>
        <dbReference type="ARBA" id="ARBA00022989"/>
    </source>
</evidence>
<evidence type="ECO:0000256" key="4">
    <source>
        <dbReference type="ARBA" id="ARBA00012438"/>
    </source>
</evidence>
<dbReference type="InterPro" id="IPR029020">
    <property type="entry name" value="Ammonium/urea_transptr"/>
</dbReference>
<feature type="transmembrane region" description="Helical" evidence="16">
    <location>
        <begin position="6"/>
        <end position="28"/>
    </location>
</feature>
<keyword evidence="11" id="KW-0067">ATP-binding</keyword>
<evidence type="ECO:0000256" key="7">
    <source>
        <dbReference type="ARBA" id="ARBA00022679"/>
    </source>
</evidence>
<feature type="modified residue" description="Phosphohistidine" evidence="15">
    <location>
        <position position="649"/>
    </location>
</feature>
<organism evidence="19">
    <name type="scientific">Gracilinema caldarium</name>
    <dbReference type="NCBI Taxonomy" id="215591"/>
    <lineage>
        <taxon>Bacteria</taxon>
        <taxon>Pseudomonadati</taxon>
        <taxon>Spirochaetota</taxon>
        <taxon>Spirochaetia</taxon>
        <taxon>Spirochaetales</taxon>
        <taxon>Breznakiellaceae</taxon>
        <taxon>Gracilinema</taxon>
    </lineage>
</organism>
<dbReference type="PRINTS" id="PR00344">
    <property type="entry name" value="BCTRLSENSOR"/>
</dbReference>
<name>A0A7C3IGX8_9SPIR</name>
<feature type="domain" description="HPt" evidence="18">
    <location>
        <begin position="604"/>
        <end position="712"/>
    </location>
</feature>
<keyword evidence="8 16" id="KW-0812">Transmembrane</keyword>
<keyword evidence="5" id="KW-0813">Transport</keyword>
<keyword evidence="9" id="KW-0547">Nucleotide-binding</keyword>
<dbReference type="PROSITE" id="PS50894">
    <property type="entry name" value="HPT"/>
    <property type="match status" value="1"/>
</dbReference>
<evidence type="ECO:0000256" key="15">
    <source>
        <dbReference type="PROSITE-ProRule" id="PRU00110"/>
    </source>
</evidence>
<dbReference type="InterPro" id="IPR004358">
    <property type="entry name" value="Sig_transdc_His_kin-like_C"/>
</dbReference>
<dbReference type="PANTHER" id="PTHR11730:SF6">
    <property type="entry name" value="AMMONIUM TRANSPORTER"/>
    <property type="match status" value="1"/>
</dbReference>
<feature type="transmembrane region" description="Helical" evidence="16">
    <location>
        <begin position="345"/>
        <end position="373"/>
    </location>
</feature>
<feature type="transmembrane region" description="Helical" evidence="16">
    <location>
        <begin position="157"/>
        <end position="178"/>
    </location>
</feature>
<keyword evidence="13 16" id="KW-0472">Membrane</keyword>
<dbReference type="InterPro" id="IPR024041">
    <property type="entry name" value="NH4_transpt_AmtB-like_dom"/>
</dbReference>
<evidence type="ECO:0000256" key="8">
    <source>
        <dbReference type="ARBA" id="ARBA00022692"/>
    </source>
</evidence>
<dbReference type="GO" id="GO:0005524">
    <property type="term" value="F:ATP binding"/>
    <property type="evidence" value="ECO:0007669"/>
    <property type="project" value="UniProtKB-KW"/>
</dbReference>
<dbReference type="InterPro" id="IPR018047">
    <property type="entry name" value="Ammonium_transpt_CS"/>
</dbReference>